<organism evidence="1">
    <name type="scientific">marine sediment metagenome</name>
    <dbReference type="NCBI Taxonomy" id="412755"/>
    <lineage>
        <taxon>unclassified sequences</taxon>
        <taxon>metagenomes</taxon>
        <taxon>ecological metagenomes</taxon>
    </lineage>
</organism>
<evidence type="ECO:0000313" key="1">
    <source>
        <dbReference type="EMBL" id="KKL18176.1"/>
    </source>
</evidence>
<sequence>MATEREVEQSLKNLQIDVTDLDVRLEFAERRVRAIRHTTFIEEFLEGGVDPISSFLDYKLVSSPANPPATFIRIFADTDNSGHLTQRDSSGSEIDLAYLDADAIAAVEGEATLALSGAVEITGILTVDTINEKTGAAGVTVDGLLIKDGWPDPVVIKLLGEVFN</sequence>
<protein>
    <submittedName>
        <fullName evidence="1">Uncharacterized protein</fullName>
    </submittedName>
</protein>
<dbReference type="EMBL" id="LAZR01038971">
    <property type="protein sequence ID" value="KKL18176.1"/>
    <property type="molecule type" value="Genomic_DNA"/>
</dbReference>
<accession>A0A0F9DKF0</accession>
<dbReference type="AlphaFoldDB" id="A0A0F9DKF0"/>
<comment type="caution">
    <text evidence="1">The sequence shown here is derived from an EMBL/GenBank/DDBJ whole genome shotgun (WGS) entry which is preliminary data.</text>
</comment>
<reference evidence="1" key="1">
    <citation type="journal article" date="2015" name="Nature">
        <title>Complex archaea that bridge the gap between prokaryotes and eukaryotes.</title>
        <authorList>
            <person name="Spang A."/>
            <person name="Saw J.H."/>
            <person name="Jorgensen S.L."/>
            <person name="Zaremba-Niedzwiedzka K."/>
            <person name="Martijn J."/>
            <person name="Lind A.E."/>
            <person name="van Eijk R."/>
            <person name="Schleper C."/>
            <person name="Guy L."/>
            <person name="Ettema T.J."/>
        </authorList>
    </citation>
    <scope>NUCLEOTIDE SEQUENCE</scope>
</reference>
<gene>
    <name evidence="1" type="ORF">LCGC14_2478140</name>
</gene>
<proteinExistence type="predicted"/>
<name>A0A0F9DKF0_9ZZZZ</name>